<evidence type="ECO:0000313" key="11">
    <source>
        <dbReference type="Proteomes" id="UP000018144"/>
    </source>
</evidence>
<feature type="domain" description="Autophagy protein ATG5 alpha-helical bundle region" evidence="8">
    <location>
        <begin position="153"/>
        <end position="196"/>
    </location>
</feature>
<keyword evidence="6" id="KW-0472">Membrane</keyword>
<evidence type="ECO:0000256" key="1">
    <source>
        <dbReference type="ARBA" id="ARBA00004623"/>
    </source>
</evidence>
<dbReference type="OrthoDB" id="272162at2759"/>
<dbReference type="GO" id="GO:0034045">
    <property type="term" value="C:phagophore assembly site membrane"/>
    <property type="evidence" value="ECO:0007669"/>
    <property type="project" value="UniProtKB-SubCell"/>
</dbReference>
<gene>
    <name evidence="10" type="ORF">PCON_02578</name>
</gene>
<keyword evidence="5 6" id="KW-0072">Autophagy</keyword>
<dbReference type="InterPro" id="IPR007239">
    <property type="entry name" value="Atg5"/>
</dbReference>
<proteinExistence type="inferred from homology"/>
<protein>
    <recommendedName>
        <fullName evidence="6">Autophagy protein 5</fullName>
    </recommendedName>
</protein>
<dbReference type="EMBL" id="HF936296">
    <property type="protein sequence ID" value="CCX34100.1"/>
    <property type="molecule type" value="Genomic_DNA"/>
</dbReference>
<dbReference type="GO" id="GO:0044233">
    <property type="term" value="C:mitochondria-associated endoplasmic reticulum membrane contact site"/>
    <property type="evidence" value="ECO:0007669"/>
    <property type="project" value="TreeGrafter"/>
</dbReference>
<accession>U4LQ64</accession>
<evidence type="ECO:0000256" key="5">
    <source>
        <dbReference type="ARBA" id="ARBA00023006"/>
    </source>
</evidence>
<evidence type="ECO:0000256" key="4">
    <source>
        <dbReference type="ARBA" id="ARBA00022843"/>
    </source>
</evidence>
<keyword evidence="11" id="KW-1185">Reference proteome</keyword>
<evidence type="ECO:0000256" key="6">
    <source>
        <dbReference type="RuleBase" id="RU361202"/>
    </source>
</evidence>
<dbReference type="Gene3D" id="3.10.20.620">
    <property type="match status" value="1"/>
</dbReference>
<dbReference type="InterPro" id="IPR048318">
    <property type="entry name" value="ATG5_UblB"/>
</dbReference>
<keyword evidence="4 6" id="KW-0832">Ubl conjugation</keyword>
<evidence type="ECO:0000259" key="9">
    <source>
        <dbReference type="Pfam" id="PF20638"/>
    </source>
</evidence>
<dbReference type="AlphaFoldDB" id="U4LQ64"/>
<evidence type="ECO:0000313" key="10">
    <source>
        <dbReference type="EMBL" id="CCX34100.1"/>
    </source>
</evidence>
<dbReference type="Pfam" id="PF20637">
    <property type="entry name" value="ATG5_HBR"/>
    <property type="match status" value="1"/>
</dbReference>
<dbReference type="InterPro" id="IPR042526">
    <property type="entry name" value="Atg5_HR"/>
</dbReference>
<dbReference type="GO" id="GO:0000422">
    <property type="term" value="P:autophagy of mitochondrion"/>
    <property type="evidence" value="ECO:0007669"/>
    <property type="project" value="TreeGrafter"/>
</dbReference>
<dbReference type="GO" id="GO:0019776">
    <property type="term" value="F:Atg8-family ligase activity"/>
    <property type="evidence" value="ECO:0007669"/>
    <property type="project" value="TreeGrafter"/>
</dbReference>
<comment type="subcellular location">
    <subcellularLocation>
        <location evidence="1 6">Preautophagosomal structure membrane</location>
        <topology evidence="1 6">Peripheral membrane protein</topology>
    </subcellularLocation>
</comment>
<dbReference type="eggNOG" id="KOG2976">
    <property type="taxonomic scope" value="Eukaryota"/>
</dbReference>
<dbReference type="STRING" id="1076935.U4LQ64"/>
<evidence type="ECO:0000256" key="3">
    <source>
        <dbReference type="ARBA" id="ARBA00022499"/>
    </source>
</evidence>
<keyword evidence="3 6" id="KW-1017">Isopeptide bond</keyword>
<dbReference type="GO" id="GO:0034274">
    <property type="term" value="C:Atg12-Atg5-Atg16 complex"/>
    <property type="evidence" value="ECO:0007669"/>
    <property type="project" value="TreeGrafter"/>
</dbReference>
<comment type="function">
    <text evidence="6">Involved in cytoplasm to vacuole transport (Cvt) and autophagic vesicle formation.</text>
</comment>
<dbReference type="GO" id="GO:0005776">
    <property type="term" value="C:autophagosome"/>
    <property type="evidence" value="ECO:0007669"/>
    <property type="project" value="TreeGrafter"/>
</dbReference>
<feature type="domain" description="Autophagy protein ATG5 UblB" evidence="7">
    <location>
        <begin position="208"/>
        <end position="289"/>
    </location>
</feature>
<evidence type="ECO:0000259" key="8">
    <source>
        <dbReference type="Pfam" id="PF20637"/>
    </source>
</evidence>
<dbReference type="PANTHER" id="PTHR13040">
    <property type="entry name" value="AUTOPHAGY PROTEIN 5"/>
    <property type="match status" value="1"/>
</dbReference>
<dbReference type="Proteomes" id="UP000018144">
    <property type="component" value="Unassembled WGS sequence"/>
</dbReference>
<dbReference type="PANTHER" id="PTHR13040:SF2">
    <property type="entry name" value="AUTOPHAGY PROTEIN 5"/>
    <property type="match status" value="1"/>
</dbReference>
<dbReference type="Pfam" id="PF04106">
    <property type="entry name" value="ATG5_UblB"/>
    <property type="match status" value="1"/>
</dbReference>
<sequence length="293" mass="33306">MDTVALRRAVWNGSIPCRIELDPSESRVFDAVGPYFISLPRMSYIPLYMAEIYRFFTPFLIDTSVSCLENAWLEFETVPLKCLLSFAEFMPVRYDRHWPVGVLYDLFTGRDPTVTSADEEDEHSLPWKLVLRFQNFPIKHIMRIDSGNTFQGAAFARNGHAKAVLGLSKSESNKLWEALQFHNFDHFWNINEKILSETVAGPLRSFSVRVYVPSTPRVIQQPIPPYVDNNEPQTVGTALNSLLPELFPSKRTPVLSRPVIHGVVISMSTPLIELFPIAMYPDGFLHITLAMSG</sequence>
<dbReference type="GO" id="GO:0061908">
    <property type="term" value="C:phagophore"/>
    <property type="evidence" value="ECO:0007669"/>
    <property type="project" value="TreeGrafter"/>
</dbReference>
<dbReference type="Pfam" id="PF20638">
    <property type="entry name" value="ATG5_UblA"/>
    <property type="match status" value="1"/>
</dbReference>
<dbReference type="InterPro" id="IPR048940">
    <property type="entry name" value="ATG5_HBR"/>
</dbReference>
<evidence type="ECO:0000256" key="2">
    <source>
        <dbReference type="ARBA" id="ARBA00006910"/>
    </source>
</evidence>
<feature type="domain" description="Autophagy protein ATG5 UblA" evidence="9">
    <location>
        <begin position="10"/>
        <end position="133"/>
    </location>
</feature>
<organism evidence="10 11">
    <name type="scientific">Pyronema omphalodes (strain CBS 100304)</name>
    <name type="common">Pyronema confluens</name>
    <dbReference type="NCBI Taxonomy" id="1076935"/>
    <lineage>
        <taxon>Eukaryota</taxon>
        <taxon>Fungi</taxon>
        <taxon>Dikarya</taxon>
        <taxon>Ascomycota</taxon>
        <taxon>Pezizomycotina</taxon>
        <taxon>Pezizomycetes</taxon>
        <taxon>Pezizales</taxon>
        <taxon>Pyronemataceae</taxon>
        <taxon>Pyronema</taxon>
    </lineage>
</organism>
<comment type="subunit">
    <text evidence="6">Conjugated with ATG12.</text>
</comment>
<dbReference type="Gene3D" id="1.10.246.190">
    <property type="entry name" value="Autophagy protein Apg5, helix rich domain"/>
    <property type="match status" value="1"/>
</dbReference>
<dbReference type="Gene3D" id="3.10.20.90">
    <property type="entry name" value="Phosphatidylinositol 3-kinase Catalytic Subunit, Chain A, domain 1"/>
    <property type="match status" value="1"/>
</dbReference>
<reference evidence="10 11" key="1">
    <citation type="journal article" date="2013" name="PLoS Genet.">
        <title>The genome and development-dependent transcriptomes of Pyronema confluens: a window into fungal evolution.</title>
        <authorList>
            <person name="Traeger S."/>
            <person name="Altegoer F."/>
            <person name="Freitag M."/>
            <person name="Gabaldon T."/>
            <person name="Kempken F."/>
            <person name="Kumar A."/>
            <person name="Marcet-Houben M."/>
            <person name="Poggeler S."/>
            <person name="Stajich J.E."/>
            <person name="Nowrousian M."/>
        </authorList>
    </citation>
    <scope>NUCLEOTIDE SEQUENCE [LARGE SCALE GENOMIC DNA]</scope>
    <source>
        <strain evidence="11">CBS 100304</strain>
        <tissue evidence="10">Vegetative mycelium</tissue>
    </source>
</reference>
<keyword evidence="6" id="KW-0813">Transport</keyword>
<dbReference type="GO" id="GO:0006995">
    <property type="term" value="P:cellular response to nitrogen starvation"/>
    <property type="evidence" value="ECO:0007669"/>
    <property type="project" value="TreeGrafter"/>
</dbReference>
<dbReference type="GO" id="GO:0034727">
    <property type="term" value="P:piecemeal microautophagy of the nucleus"/>
    <property type="evidence" value="ECO:0007669"/>
    <property type="project" value="TreeGrafter"/>
</dbReference>
<dbReference type="OMA" id="SIQKAVW"/>
<comment type="similarity">
    <text evidence="2 6">Belongs to the ATG5 family.</text>
</comment>
<evidence type="ECO:0000259" key="7">
    <source>
        <dbReference type="Pfam" id="PF04106"/>
    </source>
</evidence>
<dbReference type="InterPro" id="IPR042527">
    <property type="entry name" value="Atg5_UblA_dom_sf"/>
</dbReference>
<dbReference type="InterPro" id="IPR048939">
    <property type="entry name" value="ATG5_UblA"/>
</dbReference>
<name>U4LQ64_PYROM</name>